<gene>
    <name evidence="12" type="ORF">FYJ26_04710</name>
</gene>
<dbReference type="RefSeq" id="WP_154540142.1">
    <property type="nucleotide sequence ID" value="NZ_JAXDSU010000065.1"/>
</dbReference>
<evidence type="ECO:0000256" key="9">
    <source>
        <dbReference type="ARBA" id="ARBA00023136"/>
    </source>
</evidence>
<proteinExistence type="inferred from homology"/>
<dbReference type="AlphaFoldDB" id="A0A6N7VS78"/>
<evidence type="ECO:0000256" key="8">
    <source>
        <dbReference type="ARBA" id="ARBA00022967"/>
    </source>
</evidence>
<evidence type="ECO:0000256" key="3">
    <source>
        <dbReference type="ARBA" id="ARBA00022448"/>
    </source>
</evidence>
<dbReference type="SUPFAM" id="SSF52540">
    <property type="entry name" value="P-loop containing nucleoside triphosphate hydrolases"/>
    <property type="match status" value="2"/>
</dbReference>
<dbReference type="Gene3D" id="3.40.50.300">
    <property type="entry name" value="P-loop containing nucleotide triphosphate hydrolases"/>
    <property type="match status" value="2"/>
</dbReference>
<dbReference type="EMBL" id="VULQ01000004">
    <property type="protein sequence ID" value="MSS77716.1"/>
    <property type="molecule type" value="Genomic_DNA"/>
</dbReference>
<dbReference type="GO" id="GO:0042626">
    <property type="term" value="F:ATPase-coupled transmembrane transporter activity"/>
    <property type="evidence" value="ECO:0007669"/>
    <property type="project" value="TreeGrafter"/>
</dbReference>
<keyword evidence="4" id="KW-1003">Cell membrane</keyword>
<name>A0A6N7VS78_9FIRM</name>
<dbReference type="InterPro" id="IPR027417">
    <property type="entry name" value="P-loop_NTPase"/>
</dbReference>
<dbReference type="InterPro" id="IPR050095">
    <property type="entry name" value="ECF_ABC_transporter_ATP-bd"/>
</dbReference>
<evidence type="ECO:0000256" key="10">
    <source>
        <dbReference type="ARBA" id="ARBA00025157"/>
    </source>
</evidence>
<dbReference type="InterPro" id="IPR017871">
    <property type="entry name" value="ABC_transporter-like_CS"/>
</dbReference>
<dbReference type="Pfam" id="PF00005">
    <property type="entry name" value="ABC_tran"/>
    <property type="match status" value="2"/>
</dbReference>
<dbReference type="GO" id="GO:0005524">
    <property type="term" value="F:ATP binding"/>
    <property type="evidence" value="ECO:0007669"/>
    <property type="project" value="UniProtKB-KW"/>
</dbReference>
<evidence type="ECO:0000256" key="6">
    <source>
        <dbReference type="ARBA" id="ARBA00022741"/>
    </source>
</evidence>
<keyword evidence="5" id="KW-0677">Repeat</keyword>
<keyword evidence="6" id="KW-0547">Nucleotide-binding</keyword>
<dbReference type="PROSITE" id="PS00211">
    <property type="entry name" value="ABC_TRANSPORTER_1"/>
    <property type="match status" value="1"/>
</dbReference>
<reference evidence="12 13" key="1">
    <citation type="submission" date="2019-08" db="EMBL/GenBank/DDBJ databases">
        <title>In-depth cultivation of the pig gut microbiome towards novel bacterial diversity and tailored functional studies.</title>
        <authorList>
            <person name="Wylensek D."/>
            <person name="Hitch T.C.A."/>
            <person name="Clavel T."/>
        </authorList>
    </citation>
    <scope>NUCLEOTIDE SEQUENCE [LARGE SCALE GENOMIC DNA]</scope>
    <source>
        <strain evidence="12 13">WCA-380-WT-2B</strain>
    </source>
</reference>
<dbReference type="PANTHER" id="PTHR43553">
    <property type="entry name" value="HEAVY METAL TRANSPORTER"/>
    <property type="match status" value="1"/>
</dbReference>
<evidence type="ECO:0000313" key="13">
    <source>
        <dbReference type="Proteomes" id="UP000441925"/>
    </source>
</evidence>
<sequence>MLEFKDFSLYFKDQDEKEIKILDRINLAFKKGTINVITGKSGSGKSTLISLINGIIPEINKANISGDILFEGNSLLDKNISDRSLFISTVFQNPKNQFYAVNSLDEIAFGLENRNISKDGIYKKINHFTKLLQTENLLDRDLMKLSGGEKQLVAITSVSVMDNEIYIFDEPSASLDKESIIRLKSAINQLKNLGKIIIIAEHRLYYLKDILDKLYIIKNKKVIGFDALKINDDIIKENKLRSINLIEKNNLRHKSYEVKNLFDKTYDKNKSLKFLNFKCRYKKRTIFNFNLSLDQGIYFIIGENGVGKSSFIRNVCNLNKKQKGDFFINDDKISFPPAYISLIMQDVNYQLFTESVLSEMQIVEVDERKIDRILKMVELFDKKNSHPQSLSGGEKQRLALGLAFVSSKKIVIMDEPTSGLCYPSMEKLVKIIKKMKKDGKTVIIVSHDYEFISMANENILEFVNDI</sequence>
<comment type="subcellular location">
    <subcellularLocation>
        <location evidence="1">Cell membrane</location>
        <topology evidence="1">Peripheral membrane protein</topology>
    </subcellularLocation>
</comment>
<evidence type="ECO:0000256" key="2">
    <source>
        <dbReference type="ARBA" id="ARBA00005417"/>
    </source>
</evidence>
<evidence type="ECO:0000313" key="12">
    <source>
        <dbReference type="EMBL" id="MSS77716.1"/>
    </source>
</evidence>
<dbReference type="PANTHER" id="PTHR43553:SF23">
    <property type="entry name" value="ABC TRANSPORTER ATP-BINDING COMPONENT"/>
    <property type="match status" value="1"/>
</dbReference>
<keyword evidence="7 12" id="KW-0067">ATP-binding</keyword>
<keyword evidence="8" id="KW-1278">Translocase</keyword>
<comment type="similarity">
    <text evidence="2">Belongs to the ABC transporter superfamily.</text>
</comment>
<comment type="function">
    <text evidence="10">Probably part of an ABC transporter complex. Responsible for energy coupling to the transport system.</text>
</comment>
<dbReference type="InterPro" id="IPR003593">
    <property type="entry name" value="AAA+_ATPase"/>
</dbReference>
<evidence type="ECO:0000256" key="5">
    <source>
        <dbReference type="ARBA" id="ARBA00022737"/>
    </source>
</evidence>
<keyword evidence="9" id="KW-0472">Membrane</keyword>
<dbReference type="Proteomes" id="UP000441925">
    <property type="component" value="Unassembled WGS sequence"/>
</dbReference>
<protein>
    <submittedName>
        <fullName evidence="12">ABC transporter ATP-binding protein</fullName>
    </submittedName>
</protein>
<comment type="caution">
    <text evidence="12">The sequence shown here is derived from an EMBL/GenBank/DDBJ whole genome shotgun (WGS) entry which is preliminary data.</text>
</comment>
<feature type="domain" description="ABC transporter" evidence="11">
    <location>
        <begin position="256"/>
        <end position="466"/>
    </location>
</feature>
<evidence type="ECO:0000256" key="1">
    <source>
        <dbReference type="ARBA" id="ARBA00004202"/>
    </source>
</evidence>
<dbReference type="GO" id="GO:0043190">
    <property type="term" value="C:ATP-binding cassette (ABC) transporter complex"/>
    <property type="evidence" value="ECO:0007669"/>
    <property type="project" value="TreeGrafter"/>
</dbReference>
<organism evidence="12 13">
    <name type="scientific">Anaerococcus porci</name>
    <dbReference type="NCBI Taxonomy" id="2652269"/>
    <lineage>
        <taxon>Bacteria</taxon>
        <taxon>Bacillati</taxon>
        <taxon>Bacillota</taxon>
        <taxon>Tissierellia</taxon>
        <taxon>Tissierellales</taxon>
        <taxon>Peptoniphilaceae</taxon>
        <taxon>Anaerococcus</taxon>
    </lineage>
</organism>
<evidence type="ECO:0000259" key="11">
    <source>
        <dbReference type="PROSITE" id="PS50893"/>
    </source>
</evidence>
<dbReference type="InterPro" id="IPR015856">
    <property type="entry name" value="ABC_transpr_CbiO/EcfA_su"/>
</dbReference>
<feature type="domain" description="ABC transporter" evidence="11">
    <location>
        <begin position="2"/>
        <end position="244"/>
    </location>
</feature>
<dbReference type="GO" id="GO:0016887">
    <property type="term" value="F:ATP hydrolysis activity"/>
    <property type="evidence" value="ECO:0007669"/>
    <property type="project" value="InterPro"/>
</dbReference>
<accession>A0A6N7VS78</accession>
<dbReference type="CDD" id="cd03225">
    <property type="entry name" value="ABC_cobalt_CbiO_domain1"/>
    <property type="match status" value="1"/>
</dbReference>
<evidence type="ECO:0000256" key="4">
    <source>
        <dbReference type="ARBA" id="ARBA00022475"/>
    </source>
</evidence>
<dbReference type="SMART" id="SM00382">
    <property type="entry name" value="AAA"/>
    <property type="match status" value="2"/>
</dbReference>
<keyword evidence="3" id="KW-0813">Transport</keyword>
<dbReference type="PROSITE" id="PS50893">
    <property type="entry name" value="ABC_TRANSPORTER_2"/>
    <property type="match status" value="2"/>
</dbReference>
<keyword evidence="13" id="KW-1185">Reference proteome</keyword>
<dbReference type="InterPro" id="IPR003439">
    <property type="entry name" value="ABC_transporter-like_ATP-bd"/>
</dbReference>
<evidence type="ECO:0000256" key="7">
    <source>
        <dbReference type="ARBA" id="ARBA00022840"/>
    </source>
</evidence>